<dbReference type="AlphaFoldDB" id="A0A9X3LDT3"/>
<evidence type="ECO:0000313" key="1">
    <source>
        <dbReference type="EMBL" id="MCZ8536182.1"/>
    </source>
</evidence>
<keyword evidence="2" id="KW-1185">Reference proteome</keyword>
<dbReference type="RefSeq" id="WP_269925288.1">
    <property type="nucleotide sequence ID" value="NZ_JAMKBJ010000002.1"/>
</dbReference>
<organism evidence="1 2">
    <name type="scientific">Paenisporosarcina quisquiliarum</name>
    <dbReference type="NCBI Taxonomy" id="365346"/>
    <lineage>
        <taxon>Bacteria</taxon>
        <taxon>Bacillati</taxon>
        <taxon>Bacillota</taxon>
        <taxon>Bacilli</taxon>
        <taxon>Bacillales</taxon>
        <taxon>Caryophanaceae</taxon>
        <taxon>Paenisporosarcina</taxon>
    </lineage>
</organism>
<proteinExistence type="predicted"/>
<dbReference type="EMBL" id="JAMKBJ010000002">
    <property type="protein sequence ID" value="MCZ8536182.1"/>
    <property type="molecule type" value="Genomic_DNA"/>
</dbReference>
<dbReference type="Proteomes" id="UP001152173">
    <property type="component" value="Unassembled WGS sequence"/>
</dbReference>
<accession>A0A9X3LDT3</accession>
<evidence type="ECO:0000313" key="2">
    <source>
        <dbReference type="Proteomes" id="UP001152173"/>
    </source>
</evidence>
<reference evidence="1" key="1">
    <citation type="submission" date="2022-05" db="EMBL/GenBank/DDBJ databases">
        <authorList>
            <person name="Colautti A."/>
            <person name="Iacumin L."/>
        </authorList>
    </citation>
    <scope>NUCLEOTIDE SEQUENCE</scope>
    <source>
        <strain evidence="1">SK 55</strain>
    </source>
</reference>
<name>A0A9X3LDT3_9BACL</name>
<evidence type="ECO:0008006" key="3">
    <source>
        <dbReference type="Google" id="ProtNLM"/>
    </source>
</evidence>
<gene>
    <name evidence="1" type="ORF">M9R32_03105</name>
</gene>
<protein>
    <recommendedName>
        <fullName evidence="3">PilX N-terminal</fullName>
    </recommendedName>
</protein>
<comment type="caution">
    <text evidence="1">The sequence shown here is derived from an EMBL/GenBank/DDBJ whole genome shotgun (WGS) entry which is preliminary data.</text>
</comment>
<sequence length="483" mass="52833">MKYVNNHKGYALLLVLLLVVFFVGLSAVFVAASFNNATQERTVDVRNQSVVAAEMGVKYNINNLVNEIKILNQDYKNFMNTSLNNLVDKATAVTTAKDNNLALPSGMSTAECNVFYSSTHINAWIDCETKEIEKAGLEMYSSEVNRIYADLAPQENRIDSKTKYELMPLAINPVFNQASRQIEIPLAVQGKQNTSAKTLNATLIVTIPDHTSESNDIVIKTILSEKETVDRIFIPPNDSTSICPVEASAMTSGVCKYTGTNLESYLASLPDPSKVSIKVDDLCYAVEDKTKCNLNSLDGSGGTVYIKPSNQTLNVDNLNNLQDISMYVDGDLIIKNSNSADNNTIVSRSYSFHVSMNLTNSNLVVLGNEDKTGFIDWKSTGQSVTVSTNSKMCINLNGISLANSSDLTDPSILSNNGKLILYPGRIDMDKLPAAVEGKIIYMNDFVAFLNECNVNTSGLPEGHSMKQFIDSTTEIEATVDYGN</sequence>